<evidence type="ECO:0008006" key="11">
    <source>
        <dbReference type="Google" id="ProtNLM"/>
    </source>
</evidence>
<evidence type="ECO:0000256" key="1">
    <source>
        <dbReference type="ARBA" id="ARBA00004443"/>
    </source>
</evidence>
<protein>
    <recommendedName>
        <fullName evidence="11">Cytochrome b-c1 complex subunit 7</fullName>
    </recommendedName>
</protein>
<comment type="caution">
    <text evidence="9">The sequence shown here is derived from an EMBL/GenBank/DDBJ whole genome shotgun (WGS) entry which is preliminary data.</text>
</comment>
<evidence type="ECO:0000256" key="6">
    <source>
        <dbReference type="ARBA" id="ARBA00022982"/>
    </source>
</evidence>
<evidence type="ECO:0000256" key="2">
    <source>
        <dbReference type="ARBA" id="ARBA00008554"/>
    </source>
</evidence>
<proteinExistence type="inferred from homology"/>
<evidence type="ECO:0000256" key="7">
    <source>
        <dbReference type="ARBA" id="ARBA00023128"/>
    </source>
</evidence>
<sequence>MSLLQRLWQRAGAAYRAKVGKELAAHGLLYEDLLVETEEVKLALSRLPKDVLNAREQRLKRAMVLSSQYKELPPDIANQIDPFKPYLSPYLEAIEKEKQDLLIGK</sequence>
<keyword evidence="10" id="KW-1185">Reference proteome</keyword>
<evidence type="ECO:0000313" key="10">
    <source>
        <dbReference type="Proteomes" id="UP001515480"/>
    </source>
</evidence>
<dbReference type="Proteomes" id="UP001515480">
    <property type="component" value="Unassembled WGS sequence"/>
</dbReference>
<dbReference type="GO" id="GO:0045275">
    <property type="term" value="C:respiratory chain complex III"/>
    <property type="evidence" value="ECO:0007669"/>
    <property type="project" value="InterPro"/>
</dbReference>
<evidence type="ECO:0000256" key="8">
    <source>
        <dbReference type="ARBA" id="ARBA00023136"/>
    </source>
</evidence>
<keyword evidence="5" id="KW-0999">Mitochondrion inner membrane</keyword>
<dbReference type="GO" id="GO:0006122">
    <property type="term" value="P:mitochondrial electron transport, ubiquinol to cytochrome c"/>
    <property type="evidence" value="ECO:0007669"/>
    <property type="project" value="InterPro"/>
</dbReference>
<reference evidence="9 10" key="1">
    <citation type="journal article" date="2024" name="Science">
        <title>Giant polyketide synthase enzymes in the biosynthesis of giant marine polyether toxins.</title>
        <authorList>
            <person name="Fallon T.R."/>
            <person name="Shende V.V."/>
            <person name="Wierzbicki I.H."/>
            <person name="Pendleton A.L."/>
            <person name="Watervoot N.F."/>
            <person name="Auber R.P."/>
            <person name="Gonzalez D.J."/>
            <person name="Wisecaver J.H."/>
            <person name="Moore B.S."/>
        </authorList>
    </citation>
    <scope>NUCLEOTIDE SEQUENCE [LARGE SCALE GENOMIC DNA]</scope>
    <source>
        <strain evidence="9 10">12B1</strain>
    </source>
</reference>
<keyword evidence="7" id="KW-0496">Mitochondrion</keyword>
<keyword evidence="8" id="KW-0472">Membrane</keyword>
<dbReference type="PANTHER" id="PTHR12022:SF0">
    <property type="entry name" value="CYTOCHROME B-C1 COMPLEX SUBUNIT 7"/>
    <property type="match status" value="1"/>
</dbReference>
<comment type="subcellular location">
    <subcellularLocation>
        <location evidence="1">Mitochondrion inner membrane</location>
        <topology evidence="1">Peripheral membrane protein</topology>
        <orientation evidence="1">Matrix side</orientation>
    </subcellularLocation>
</comment>
<dbReference type="Gene3D" id="1.10.1090.10">
    <property type="entry name" value="Cytochrome b-c1 complex subunit 7"/>
    <property type="match status" value="1"/>
</dbReference>
<keyword evidence="3" id="KW-0813">Transport</keyword>
<gene>
    <name evidence="9" type="ORF">AB1Y20_014903</name>
</gene>
<dbReference type="InterPro" id="IPR003197">
    <property type="entry name" value="QCR7"/>
</dbReference>
<dbReference type="InterPro" id="IPR036544">
    <property type="entry name" value="QCR7_sf"/>
</dbReference>
<dbReference type="EMBL" id="JBGBPQ010000003">
    <property type="protein sequence ID" value="KAL1526175.1"/>
    <property type="molecule type" value="Genomic_DNA"/>
</dbReference>
<name>A0AB34JWV8_PRYPA</name>
<comment type="similarity">
    <text evidence="2">Belongs to the UQCRB/QCR7 family.</text>
</comment>
<keyword evidence="6" id="KW-0249">Electron transport</keyword>
<evidence type="ECO:0000256" key="3">
    <source>
        <dbReference type="ARBA" id="ARBA00022448"/>
    </source>
</evidence>
<accession>A0AB34JWV8</accession>
<dbReference type="AlphaFoldDB" id="A0AB34JWV8"/>
<evidence type="ECO:0000256" key="4">
    <source>
        <dbReference type="ARBA" id="ARBA00022660"/>
    </source>
</evidence>
<keyword evidence="4" id="KW-0679">Respiratory chain</keyword>
<evidence type="ECO:0000256" key="5">
    <source>
        <dbReference type="ARBA" id="ARBA00022792"/>
    </source>
</evidence>
<dbReference type="SUPFAM" id="SSF81524">
    <property type="entry name" value="14 kDa protein of cytochrome bc1 complex (Ubiquinol-cytochrome c reductase)"/>
    <property type="match status" value="1"/>
</dbReference>
<organism evidence="9 10">
    <name type="scientific">Prymnesium parvum</name>
    <name type="common">Toxic golden alga</name>
    <dbReference type="NCBI Taxonomy" id="97485"/>
    <lineage>
        <taxon>Eukaryota</taxon>
        <taxon>Haptista</taxon>
        <taxon>Haptophyta</taxon>
        <taxon>Prymnesiophyceae</taxon>
        <taxon>Prymnesiales</taxon>
        <taxon>Prymnesiaceae</taxon>
        <taxon>Prymnesium</taxon>
    </lineage>
</organism>
<dbReference type="GO" id="GO:0005743">
    <property type="term" value="C:mitochondrial inner membrane"/>
    <property type="evidence" value="ECO:0007669"/>
    <property type="project" value="UniProtKB-SubCell"/>
</dbReference>
<dbReference type="Pfam" id="PF02271">
    <property type="entry name" value="UCR_14kD"/>
    <property type="match status" value="1"/>
</dbReference>
<evidence type="ECO:0000313" key="9">
    <source>
        <dbReference type="EMBL" id="KAL1526175.1"/>
    </source>
</evidence>
<dbReference type="PANTHER" id="PTHR12022">
    <property type="entry name" value="UBIQUINOL-CYTOCHROME C REDUCTASE COMPLEX 14 KD PROTEIN"/>
    <property type="match status" value="1"/>
</dbReference>